<evidence type="ECO:0000256" key="5">
    <source>
        <dbReference type="SAM" id="Phobius"/>
    </source>
</evidence>
<evidence type="ECO:0000256" key="4">
    <source>
        <dbReference type="ARBA" id="ARBA00023136"/>
    </source>
</evidence>
<evidence type="ECO:0000256" key="6">
    <source>
        <dbReference type="SAM" id="SignalP"/>
    </source>
</evidence>
<dbReference type="InterPro" id="IPR007274">
    <property type="entry name" value="Cop_transporter"/>
</dbReference>
<protein>
    <recommendedName>
        <fullName evidence="9">Copper transporter</fullName>
    </recommendedName>
</protein>
<keyword evidence="3 5" id="KW-1133">Transmembrane helix</keyword>
<dbReference type="PANTHER" id="PTHR40855:SF1">
    <property type="entry name" value="CLAVAMINATE SYNTHASE-LIKE PROTEIN"/>
    <property type="match status" value="1"/>
</dbReference>
<dbReference type="Proteomes" id="UP001054902">
    <property type="component" value="Unassembled WGS sequence"/>
</dbReference>
<feature type="transmembrane region" description="Helical" evidence="5">
    <location>
        <begin position="527"/>
        <end position="546"/>
    </location>
</feature>
<dbReference type="AlphaFoldDB" id="A0AAD3DAR2"/>
<keyword evidence="2 5" id="KW-0812">Transmembrane</keyword>
<reference evidence="7 8" key="1">
    <citation type="journal article" date="2021" name="Sci. Rep.">
        <title>The genome of the diatom Chaetoceros tenuissimus carries an ancient integrated fragment of an extant virus.</title>
        <authorList>
            <person name="Hongo Y."/>
            <person name="Kimura K."/>
            <person name="Takaki Y."/>
            <person name="Yoshida Y."/>
            <person name="Baba S."/>
            <person name="Kobayashi G."/>
            <person name="Nagasaki K."/>
            <person name="Hano T."/>
            <person name="Tomaru Y."/>
        </authorList>
    </citation>
    <scope>NUCLEOTIDE SEQUENCE [LARGE SCALE GENOMIC DNA]</scope>
    <source>
        <strain evidence="7 8">NIES-3715</strain>
    </source>
</reference>
<evidence type="ECO:0000313" key="7">
    <source>
        <dbReference type="EMBL" id="GFH60562.1"/>
    </source>
</evidence>
<evidence type="ECO:0000313" key="8">
    <source>
        <dbReference type="Proteomes" id="UP001054902"/>
    </source>
</evidence>
<keyword evidence="6" id="KW-0732">Signal</keyword>
<feature type="transmembrane region" description="Helical" evidence="5">
    <location>
        <begin position="567"/>
        <end position="585"/>
    </location>
</feature>
<feature type="transmembrane region" description="Helical" evidence="5">
    <location>
        <begin position="591"/>
        <end position="608"/>
    </location>
</feature>
<comment type="subcellular location">
    <subcellularLocation>
        <location evidence="1">Membrane</location>
    </subcellularLocation>
</comment>
<gene>
    <name evidence="7" type="ORF">CTEN210_17038</name>
</gene>
<proteinExistence type="predicted"/>
<sequence length="663" mass="73307">MNCIYILPRFILLCTYIVSVVASEQQVFHSNGFSTEQLYHEVPTFTYNDLENGDRDNDLKKVLTTNGLIAIKIPTENPGNLLKGLCECISEVAPMIEGGDKRLLADGLTTRSTIATATQGVENPLPLPKSEITKNCDNQTYESIERARDYVSFAAHEAFMPAMDRLIKQATRNSDNKSILKTKYGKNYDTLSSVVADAVNLEHFHVYSKGSDNRNHRDTIDEALDWHTDGGVFLAFLPAQSCMDNDTNQDESFKIKINGSDLEQTAIFPNHSNDEIVVGIMLGAGAERWLDLPQSLNLKATRHAVKMRGGDIRSWYGMMHLVATDAIVETTPKAITFSELKKFSSSSSVRRFSDRVQENETVFGCGDLDDDTFQLARNNIAVPSRRRLQHVGGPSDCSNNDNFFCWMSCMDVPSDDQSFLSHVHSGENLYCLDPAVLAETNDLKEAVAACSDSSGVAGGIHRAGCQNVWAPSEVGVPTYTSLYVNNEQKELKYCYGSTGMYMHGFEWESSTCIIYLFGPLTITSRSALSLACIGTIVFGILVEFVIRKRRTVLRGMQNGIKKILASAFLYGSQLTLSYLIMLVIMTYSGPLFISVILGLVIGHTLFHWHDFMDKNASGEIALEGSTPCCTNVLDEPSSFIANSQKSNVSDDDDDSKTIQNCCA</sequence>
<accession>A0AAD3DAR2</accession>
<dbReference type="EMBL" id="BLLK01000069">
    <property type="protein sequence ID" value="GFH60562.1"/>
    <property type="molecule type" value="Genomic_DNA"/>
</dbReference>
<keyword evidence="8" id="KW-1185">Reference proteome</keyword>
<feature type="chain" id="PRO_5042205472" description="Copper transporter" evidence="6">
    <location>
        <begin position="23"/>
        <end position="663"/>
    </location>
</feature>
<evidence type="ECO:0000256" key="1">
    <source>
        <dbReference type="ARBA" id="ARBA00004370"/>
    </source>
</evidence>
<dbReference type="PANTHER" id="PTHR40855">
    <property type="entry name" value="DIOX_N DOMAIN-CONTAINING PROTEIN"/>
    <property type="match status" value="1"/>
</dbReference>
<feature type="signal peptide" evidence="6">
    <location>
        <begin position="1"/>
        <end position="22"/>
    </location>
</feature>
<dbReference type="GO" id="GO:0005375">
    <property type="term" value="F:copper ion transmembrane transporter activity"/>
    <property type="evidence" value="ECO:0007669"/>
    <property type="project" value="InterPro"/>
</dbReference>
<name>A0AAD3DAR2_9STRA</name>
<organism evidence="7 8">
    <name type="scientific">Chaetoceros tenuissimus</name>
    <dbReference type="NCBI Taxonomy" id="426638"/>
    <lineage>
        <taxon>Eukaryota</taxon>
        <taxon>Sar</taxon>
        <taxon>Stramenopiles</taxon>
        <taxon>Ochrophyta</taxon>
        <taxon>Bacillariophyta</taxon>
        <taxon>Coscinodiscophyceae</taxon>
        <taxon>Chaetocerotophycidae</taxon>
        <taxon>Chaetocerotales</taxon>
        <taxon>Chaetocerotaceae</taxon>
        <taxon>Chaetoceros</taxon>
    </lineage>
</organism>
<dbReference type="Pfam" id="PF04145">
    <property type="entry name" value="Ctr"/>
    <property type="match status" value="1"/>
</dbReference>
<comment type="caution">
    <text evidence="7">The sequence shown here is derived from an EMBL/GenBank/DDBJ whole genome shotgun (WGS) entry which is preliminary data.</text>
</comment>
<evidence type="ECO:0008006" key="9">
    <source>
        <dbReference type="Google" id="ProtNLM"/>
    </source>
</evidence>
<evidence type="ECO:0000256" key="2">
    <source>
        <dbReference type="ARBA" id="ARBA00022692"/>
    </source>
</evidence>
<dbReference type="GO" id="GO:0016020">
    <property type="term" value="C:membrane"/>
    <property type="evidence" value="ECO:0007669"/>
    <property type="project" value="UniProtKB-SubCell"/>
</dbReference>
<keyword evidence="4 5" id="KW-0472">Membrane</keyword>
<evidence type="ECO:0000256" key="3">
    <source>
        <dbReference type="ARBA" id="ARBA00022989"/>
    </source>
</evidence>